<evidence type="ECO:0000313" key="2">
    <source>
        <dbReference type="Proteomes" id="UP001175211"/>
    </source>
</evidence>
<dbReference type="EMBL" id="JAUEPS010000258">
    <property type="protein sequence ID" value="KAK0432915.1"/>
    <property type="molecule type" value="Genomic_DNA"/>
</dbReference>
<keyword evidence="2" id="KW-1185">Reference proteome</keyword>
<evidence type="ECO:0000313" key="1">
    <source>
        <dbReference type="EMBL" id="KAK0432915.1"/>
    </source>
</evidence>
<organism evidence="1 2">
    <name type="scientific">Armillaria tabescens</name>
    <name type="common">Ringless honey mushroom</name>
    <name type="synonym">Agaricus tabescens</name>
    <dbReference type="NCBI Taxonomy" id="1929756"/>
    <lineage>
        <taxon>Eukaryota</taxon>
        <taxon>Fungi</taxon>
        <taxon>Dikarya</taxon>
        <taxon>Basidiomycota</taxon>
        <taxon>Agaricomycotina</taxon>
        <taxon>Agaricomycetes</taxon>
        <taxon>Agaricomycetidae</taxon>
        <taxon>Agaricales</taxon>
        <taxon>Marasmiineae</taxon>
        <taxon>Physalacriaceae</taxon>
        <taxon>Desarmillaria</taxon>
    </lineage>
</organism>
<name>A0AA39IZW6_ARMTA</name>
<dbReference type="Proteomes" id="UP001175211">
    <property type="component" value="Unassembled WGS sequence"/>
</dbReference>
<dbReference type="RefSeq" id="XP_060321426.1">
    <property type="nucleotide sequence ID" value="XM_060480496.1"/>
</dbReference>
<dbReference type="GeneID" id="85364044"/>
<dbReference type="AlphaFoldDB" id="A0AA39IZW6"/>
<reference evidence="1" key="1">
    <citation type="submission" date="2023-06" db="EMBL/GenBank/DDBJ databases">
        <authorList>
            <consortium name="Lawrence Berkeley National Laboratory"/>
            <person name="Ahrendt S."/>
            <person name="Sahu N."/>
            <person name="Indic B."/>
            <person name="Wong-Bajracharya J."/>
            <person name="Merenyi Z."/>
            <person name="Ke H.-M."/>
            <person name="Monk M."/>
            <person name="Kocsube S."/>
            <person name="Drula E."/>
            <person name="Lipzen A."/>
            <person name="Balint B."/>
            <person name="Henrissat B."/>
            <person name="Andreopoulos B."/>
            <person name="Martin F.M."/>
            <person name="Harder C.B."/>
            <person name="Rigling D."/>
            <person name="Ford K.L."/>
            <person name="Foster G.D."/>
            <person name="Pangilinan J."/>
            <person name="Papanicolaou A."/>
            <person name="Barry K."/>
            <person name="LaButti K."/>
            <person name="Viragh M."/>
            <person name="Koriabine M."/>
            <person name="Yan M."/>
            <person name="Riley R."/>
            <person name="Champramary S."/>
            <person name="Plett K.L."/>
            <person name="Tsai I.J."/>
            <person name="Slot J."/>
            <person name="Sipos G."/>
            <person name="Plett J."/>
            <person name="Nagy L.G."/>
            <person name="Grigoriev I.V."/>
        </authorList>
    </citation>
    <scope>NUCLEOTIDE SEQUENCE</scope>
    <source>
        <strain evidence="1">CCBAS 213</strain>
    </source>
</reference>
<accession>A0AA39IZW6</accession>
<proteinExistence type="predicted"/>
<protein>
    <recommendedName>
        <fullName evidence="3">Reverse transcriptase domain-containing protein</fullName>
    </recommendedName>
</protein>
<comment type="caution">
    <text evidence="1">The sequence shown here is derived from an EMBL/GenBank/DDBJ whole genome shotgun (WGS) entry which is preliminary data.</text>
</comment>
<gene>
    <name evidence="1" type="ORF">EV420DRAFT_1755143</name>
</gene>
<sequence length="315" mass="35791">MYDDENSNMVVNGQNVKREIKSCACLERKEKPSVLVFTIMPAQPAPSQVPADVPQMAPTDWAPPEKNGRRRIVRQHQWETYNNFVDACCHSEPLFWSTIRDLTDPKPTKPDVSLQDLAAEFEKHAHIPDVLPLELDAVALELAALECSVIPSVTIDRTPKRSFSQHFILVEVRKVFTLLRDEPFREWMEDEGILPDSQNGFRRRFHGLNNPFILRCAIETALGAGKPLYVVLPDHTNAFPSTDHSSLWVMMYKHGAADPLFDWLCTMYPGMRYCVKMGNTLSTPFRSDIGILAGDGTLKHLGFRWVRLLPSPPPR</sequence>
<evidence type="ECO:0008006" key="3">
    <source>
        <dbReference type="Google" id="ProtNLM"/>
    </source>
</evidence>